<keyword evidence="4" id="KW-0125">Carotenoid biosynthesis</keyword>
<dbReference type="RefSeq" id="WP_141817084.1">
    <property type="nucleotide sequence ID" value="NZ_BAAAIL010000003.1"/>
</dbReference>
<dbReference type="GO" id="GO:0016872">
    <property type="term" value="F:intramolecular lyase activity"/>
    <property type="evidence" value="ECO:0007669"/>
    <property type="project" value="InterPro"/>
</dbReference>
<evidence type="ECO:0000256" key="5">
    <source>
        <dbReference type="ARBA" id="ARBA00022989"/>
    </source>
</evidence>
<organism evidence="10 11">
    <name type="scientific">Ornithinimicrobium humiphilum</name>
    <dbReference type="NCBI Taxonomy" id="125288"/>
    <lineage>
        <taxon>Bacteria</taxon>
        <taxon>Bacillati</taxon>
        <taxon>Actinomycetota</taxon>
        <taxon>Actinomycetes</taxon>
        <taxon>Micrococcales</taxon>
        <taxon>Ornithinimicrobiaceae</taxon>
        <taxon>Ornithinimicrobium</taxon>
    </lineage>
</organism>
<reference evidence="10 11" key="1">
    <citation type="submission" date="2019-06" db="EMBL/GenBank/DDBJ databases">
        <title>Sequencing the genomes of 1000 actinobacteria strains.</title>
        <authorList>
            <person name="Klenk H.-P."/>
        </authorList>
    </citation>
    <scope>NUCLEOTIDE SEQUENCE [LARGE SCALE GENOMIC DNA]</scope>
    <source>
        <strain evidence="10 11">DSM 12362</strain>
    </source>
</reference>
<evidence type="ECO:0000256" key="8">
    <source>
        <dbReference type="SAM" id="Phobius"/>
    </source>
</evidence>
<evidence type="ECO:0000256" key="7">
    <source>
        <dbReference type="ARBA" id="ARBA00023235"/>
    </source>
</evidence>
<evidence type="ECO:0000256" key="1">
    <source>
        <dbReference type="ARBA" id="ARBA00004141"/>
    </source>
</evidence>
<evidence type="ECO:0000256" key="2">
    <source>
        <dbReference type="ARBA" id="ARBA00004829"/>
    </source>
</evidence>
<comment type="pathway">
    <text evidence="2">Carotenoid biosynthesis.</text>
</comment>
<feature type="transmembrane region" description="Helical" evidence="8">
    <location>
        <begin position="6"/>
        <end position="24"/>
    </location>
</feature>
<evidence type="ECO:0000313" key="11">
    <source>
        <dbReference type="Proteomes" id="UP000315133"/>
    </source>
</evidence>
<dbReference type="EMBL" id="VFPU01000001">
    <property type="protein sequence ID" value="TQM95304.1"/>
    <property type="molecule type" value="Genomic_DNA"/>
</dbReference>
<dbReference type="NCBIfam" id="TIGR03462">
    <property type="entry name" value="CarR_dom_SF"/>
    <property type="match status" value="1"/>
</dbReference>
<dbReference type="GO" id="GO:0045436">
    <property type="term" value="F:lycopene beta cyclase activity"/>
    <property type="evidence" value="ECO:0007669"/>
    <property type="project" value="UniProtKB-ARBA"/>
</dbReference>
<accession>A0A543KJS3</accession>
<comment type="subcellular location">
    <subcellularLocation>
        <location evidence="1">Membrane</location>
        <topology evidence="1">Multi-pass membrane protein</topology>
    </subcellularLocation>
</comment>
<evidence type="ECO:0000313" key="10">
    <source>
        <dbReference type="EMBL" id="TQM95304.1"/>
    </source>
</evidence>
<keyword evidence="11" id="KW-1185">Reference proteome</keyword>
<keyword evidence="5 8" id="KW-1133">Transmembrane helix</keyword>
<dbReference type="Pfam" id="PF18916">
    <property type="entry name" value="Lycopene_cyc"/>
    <property type="match status" value="1"/>
</dbReference>
<dbReference type="OrthoDB" id="4411839at2"/>
<feature type="transmembrane region" description="Helical" evidence="8">
    <location>
        <begin position="31"/>
        <end position="59"/>
    </location>
</feature>
<dbReference type="Proteomes" id="UP000315133">
    <property type="component" value="Unassembled WGS sequence"/>
</dbReference>
<evidence type="ECO:0000259" key="9">
    <source>
        <dbReference type="Pfam" id="PF18916"/>
    </source>
</evidence>
<dbReference type="AlphaFoldDB" id="A0A543KJS3"/>
<evidence type="ECO:0000256" key="6">
    <source>
        <dbReference type="ARBA" id="ARBA00023136"/>
    </source>
</evidence>
<dbReference type="GO" id="GO:0016020">
    <property type="term" value="C:membrane"/>
    <property type="evidence" value="ECO:0007669"/>
    <property type="project" value="UniProtKB-SubCell"/>
</dbReference>
<keyword evidence="7" id="KW-0413">Isomerase</keyword>
<evidence type="ECO:0000256" key="3">
    <source>
        <dbReference type="ARBA" id="ARBA00022692"/>
    </source>
</evidence>
<keyword evidence="6 8" id="KW-0472">Membrane</keyword>
<keyword evidence="3 8" id="KW-0812">Transmembrane</keyword>
<dbReference type="GO" id="GO:0016117">
    <property type="term" value="P:carotenoid biosynthetic process"/>
    <property type="evidence" value="ECO:0007669"/>
    <property type="project" value="UniProtKB-KW"/>
</dbReference>
<evidence type="ECO:0000256" key="4">
    <source>
        <dbReference type="ARBA" id="ARBA00022746"/>
    </source>
</evidence>
<proteinExistence type="predicted"/>
<gene>
    <name evidence="10" type="ORF">FB476_0143</name>
</gene>
<sequence>MTYAGLALVFVALSAAVAVGVAVARRLPARWWLTTAITIAVLLVLTVVFDSLMIISDLFRFDESSLLGVHLWHAPLEDLAWPLAAGLLLPALRELLHPRETSE</sequence>
<feature type="domain" description="Lycopene cyclase" evidence="9">
    <location>
        <begin position="7"/>
        <end position="95"/>
    </location>
</feature>
<dbReference type="InterPro" id="IPR017825">
    <property type="entry name" value="Lycopene_cyclase_dom"/>
</dbReference>
<comment type="caution">
    <text evidence="10">The sequence shown here is derived from an EMBL/GenBank/DDBJ whole genome shotgun (WGS) entry which is preliminary data.</text>
</comment>
<protein>
    <submittedName>
        <fullName evidence="10">Lycopene cyclase domain-containing protein</fullName>
    </submittedName>
</protein>
<name>A0A543KJS3_9MICO</name>